<proteinExistence type="predicted"/>
<comment type="caution">
    <text evidence="1">The sequence shown here is derived from an EMBL/GenBank/DDBJ whole genome shotgun (WGS) entry which is preliminary data.</text>
</comment>
<keyword evidence="2" id="KW-1185">Reference proteome</keyword>
<gene>
    <name evidence="1" type="ORF">INT46_003994</name>
</gene>
<accession>A0A8H7QD20</accession>
<dbReference type="AlphaFoldDB" id="A0A8H7QD20"/>
<protein>
    <submittedName>
        <fullName evidence="1">Uncharacterized protein</fullName>
    </submittedName>
</protein>
<sequence length="67" mass="7419">MILFLTDWPSNRGNSVSMTSGNIVRPTGEYLMISGVLSSTKLDLVSRGRLAKEQRCPCPNRNMGITF</sequence>
<reference evidence="1" key="1">
    <citation type="submission" date="2020-12" db="EMBL/GenBank/DDBJ databases">
        <title>Metabolic potential, ecology and presence of endohyphal bacteria is reflected in genomic diversity of Mucoromycotina.</title>
        <authorList>
            <person name="Muszewska A."/>
            <person name="Okrasinska A."/>
            <person name="Steczkiewicz K."/>
            <person name="Drgas O."/>
            <person name="Orlowska M."/>
            <person name="Perlinska-Lenart U."/>
            <person name="Aleksandrzak-Piekarczyk T."/>
            <person name="Szatraj K."/>
            <person name="Zielenkiewicz U."/>
            <person name="Pilsyk S."/>
            <person name="Malc E."/>
            <person name="Mieczkowski P."/>
            <person name="Kruszewska J.S."/>
            <person name="Biernat P."/>
            <person name="Pawlowska J."/>
        </authorList>
    </citation>
    <scope>NUCLEOTIDE SEQUENCE</scope>
    <source>
        <strain evidence="1">CBS 226.32</strain>
    </source>
</reference>
<dbReference type="Proteomes" id="UP000650833">
    <property type="component" value="Unassembled WGS sequence"/>
</dbReference>
<organism evidence="1 2">
    <name type="scientific">Mucor plumbeus</name>
    <dbReference type="NCBI Taxonomy" id="97098"/>
    <lineage>
        <taxon>Eukaryota</taxon>
        <taxon>Fungi</taxon>
        <taxon>Fungi incertae sedis</taxon>
        <taxon>Mucoromycota</taxon>
        <taxon>Mucoromycotina</taxon>
        <taxon>Mucoromycetes</taxon>
        <taxon>Mucorales</taxon>
        <taxon>Mucorineae</taxon>
        <taxon>Mucoraceae</taxon>
        <taxon>Mucor</taxon>
    </lineage>
</organism>
<evidence type="ECO:0000313" key="1">
    <source>
        <dbReference type="EMBL" id="KAG2190136.1"/>
    </source>
</evidence>
<dbReference type="EMBL" id="JAEPRC010001049">
    <property type="protein sequence ID" value="KAG2190136.1"/>
    <property type="molecule type" value="Genomic_DNA"/>
</dbReference>
<evidence type="ECO:0000313" key="2">
    <source>
        <dbReference type="Proteomes" id="UP000650833"/>
    </source>
</evidence>
<name>A0A8H7QD20_9FUNG</name>